<evidence type="ECO:0000259" key="8">
    <source>
        <dbReference type="Pfam" id="PF00324"/>
    </source>
</evidence>
<feature type="transmembrane region" description="Helical" evidence="7">
    <location>
        <begin position="136"/>
        <end position="156"/>
    </location>
</feature>
<keyword evidence="10" id="KW-1185">Reference proteome</keyword>
<dbReference type="OrthoDB" id="4448636at2759"/>
<dbReference type="InterPro" id="IPR004840">
    <property type="entry name" value="Amino_acid_permease_CS"/>
</dbReference>
<evidence type="ECO:0000256" key="3">
    <source>
        <dbReference type="ARBA" id="ARBA00022692"/>
    </source>
</evidence>
<dbReference type="InterPro" id="IPR050524">
    <property type="entry name" value="APC_YAT"/>
</dbReference>
<evidence type="ECO:0000256" key="5">
    <source>
        <dbReference type="ARBA" id="ARBA00022989"/>
    </source>
</evidence>
<feature type="transmembrane region" description="Helical" evidence="7">
    <location>
        <begin position="231"/>
        <end position="249"/>
    </location>
</feature>
<evidence type="ECO:0000256" key="4">
    <source>
        <dbReference type="ARBA" id="ARBA00022970"/>
    </source>
</evidence>
<keyword evidence="6 7" id="KW-0472">Membrane</keyword>
<protein>
    <submittedName>
        <fullName evidence="9">Proline permease, putative</fullName>
    </submittedName>
</protein>
<feature type="transmembrane region" description="Helical" evidence="7">
    <location>
        <begin position="269"/>
        <end position="291"/>
    </location>
</feature>
<dbReference type="PANTHER" id="PTHR43341">
    <property type="entry name" value="AMINO ACID PERMEASE"/>
    <property type="match status" value="1"/>
</dbReference>
<dbReference type="EMBL" id="DS027045">
    <property type="protein sequence ID" value="EAW13987.1"/>
    <property type="molecule type" value="Genomic_DNA"/>
</dbReference>
<feature type="transmembrane region" description="Helical" evidence="7">
    <location>
        <begin position="331"/>
        <end position="356"/>
    </location>
</feature>
<keyword evidence="4" id="KW-0029">Amino-acid transport</keyword>
<dbReference type="PROSITE" id="PS00218">
    <property type="entry name" value="AMINO_ACID_PERMEASE_1"/>
    <property type="match status" value="1"/>
</dbReference>
<dbReference type="PANTHER" id="PTHR43341:SF34">
    <property type="entry name" value="TRANSPORTER, PUTATIVE (EUROFUNG)-RELATED"/>
    <property type="match status" value="1"/>
</dbReference>
<dbReference type="STRING" id="344612.A1C6G6"/>
<keyword evidence="3 7" id="KW-0812">Transmembrane</keyword>
<dbReference type="VEuPathDB" id="FungiDB:ACLA_070190"/>
<dbReference type="eggNOG" id="KOG1286">
    <property type="taxonomic scope" value="Eukaryota"/>
</dbReference>
<sequence>MAVGPTLGTGLFIGAGQALAVGGPASLLVSYLFLSALVYCLATAVAEIAAHMPLRDGTMLTHGYRYASTHLGFSMSYLRWYSLSMLIPFEITNAIVSLGLVKPSPAVVLRVSIPAAIIFGFNMLPERMFQRSQAAFTHLKLITSSGLVLLSIVFAIPGVPHSPVRGFQYWNNPGPMNEFVYSGHLGRFLGLLQCLLYSTIAFSFAPELIVQRAEQLDSENQANVLSVARTDMIQLLALYILNALAMGVMSPSTDPSLTNHGIGAGASPYLVAIKAIGIPVLPVVVTVLIFLSSVASGRSFLFTSSRLLCSLAEAGHAPELFQRRNRWGVPYMAVITSALFANFAYLSVIISSSVVFNSLMQFITTSGYISWIGSCIVYLHFRRQTEGLGFTSVHRARIQPYGAYVAIASCTVLPVANAFILATPSQLTASKLVPLYIGISSFFLLYYGHHVGSFLAQKKTKVKESVVEEPGDWAIELSPQPPTVEPGTWAMSET</sequence>
<keyword evidence="5 7" id="KW-1133">Transmembrane helix</keyword>
<dbReference type="FunFam" id="1.20.1740.10:FF:000087">
    <property type="entry name" value="Proline permease, putative"/>
    <property type="match status" value="1"/>
</dbReference>
<dbReference type="AlphaFoldDB" id="A1C6G6"/>
<evidence type="ECO:0000256" key="6">
    <source>
        <dbReference type="ARBA" id="ARBA00023136"/>
    </source>
</evidence>
<dbReference type="InterPro" id="IPR004841">
    <property type="entry name" value="AA-permease/SLC12A_dom"/>
</dbReference>
<evidence type="ECO:0000313" key="10">
    <source>
        <dbReference type="Proteomes" id="UP000006701"/>
    </source>
</evidence>
<dbReference type="GeneID" id="4707455"/>
<evidence type="ECO:0000256" key="1">
    <source>
        <dbReference type="ARBA" id="ARBA00004141"/>
    </source>
</evidence>
<dbReference type="Pfam" id="PF00324">
    <property type="entry name" value="AA_permease"/>
    <property type="match status" value="1"/>
</dbReference>
<proteinExistence type="predicted"/>
<feature type="transmembrane region" description="Helical" evidence="7">
    <location>
        <begin position="80"/>
        <end position="101"/>
    </location>
</feature>
<keyword evidence="2" id="KW-0813">Transport</keyword>
<dbReference type="GO" id="GO:0016020">
    <property type="term" value="C:membrane"/>
    <property type="evidence" value="ECO:0007669"/>
    <property type="project" value="UniProtKB-SubCell"/>
</dbReference>
<dbReference type="Gene3D" id="1.20.1740.10">
    <property type="entry name" value="Amino acid/polyamine transporter I"/>
    <property type="match status" value="1"/>
</dbReference>
<feature type="transmembrane region" description="Helical" evidence="7">
    <location>
        <begin position="362"/>
        <end position="381"/>
    </location>
</feature>
<dbReference type="KEGG" id="act:ACLA_070190"/>
<dbReference type="Proteomes" id="UP000006701">
    <property type="component" value="Unassembled WGS sequence"/>
</dbReference>
<dbReference type="GO" id="GO:0015171">
    <property type="term" value="F:amino acid transmembrane transporter activity"/>
    <property type="evidence" value="ECO:0007669"/>
    <property type="project" value="TreeGrafter"/>
</dbReference>
<evidence type="ECO:0000256" key="2">
    <source>
        <dbReference type="ARBA" id="ARBA00022448"/>
    </source>
</evidence>
<dbReference type="PIRSF" id="PIRSF006060">
    <property type="entry name" value="AA_transporter"/>
    <property type="match status" value="1"/>
</dbReference>
<evidence type="ECO:0000313" key="9">
    <source>
        <dbReference type="EMBL" id="EAW13987.1"/>
    </source>
</evidence>
<evidence type="ECO:0000256" key="7">
    <source>
        <dbReference type="SAM" id="Phobius"/>
    </source>
</evidence>
<gene>
    <name evidence="9" type="ORF">ACLA_070190</name>
</gene>
<feature type="transmembrane region" description="Helical" evidence="7">
    <location>
        <begin position="401"/>
        <end position="423"/>
    </location>
</feature>
<dbReference type="OMA" id="SRTLCAM"/>
<feature type="domain" description="Amino acid permease/ SLC12A" evidence="8">
    <location>
        <begin position="1"/>
        <end position="451"/>
    </location>
</feature>
<name>A1C6G6_ASPCL</name>
<feature type="transmembrane region" description="Helical" evidence="7">
    <location>
        <begin position="30"/>
        <end position="50"/>
    </location>
</feature>
<reference evidence="9 10" key="1">
    <citation type="journal article" date="2008" name="PLoS Genet.">
        <title>Genomic islands in the pathogenic filamentous fungus Aspergillus fumigatus.</title>
        <authorList>
            <person name="Fedorova N.D."/>
            <person name="Khaldi N."/>
            <person name="Joardar V.S."/>
            <person name="Maiti R."/>
            <person name="Amedeo P."/>
            <person name="Anderson M.J."/>
            <person name="Crabtree J."/>
            <person name="Silva J.C."/>
            <person name="Badger J.H."/>
            <person name="Albarraq A."/>
            <person name="Angiuoli S."/>
            <person name="Bussey H."/>
            <person name="Bowyer P."/>
            <person name="Cotty P.J."/>
            <person name="Dyer P.S."/>
            <person name="Egan A."/>
            <person name="Galens K."/>
            <person name="Fraser-Liggett C.M."/>
            <person name="Haas B.J."/>
            <person name="Inman J.M."/>
            <person name="Kent R."/>
            <person name="Lemieux S."/>
            <person name="Malavazi I."/>
            <person name="Orvis J."/>
            <person name="Roemer T."/>
            <person name="Ronning C.M."/>
            <person name="Sundaram J.P."/>
            <person name="Sutton G."/>
            <person name="Turner G."/>
            <person name="Venter J.C."/>
            <person name="White O.R."/>
            <person name="Whitty B.R."/>
            <person name="Youngman P."/>
            <person name="Wolfe K.H."/>
            <person name="Goldman G.H."/>
            <person name="Wortman J.R."/>
            <person name="Jiang B."/>
            <person name="Denning D.W."/>
            <person name="Nierman W.C."/>
        </authorList>
    </citation>
    <scope>NUCLEOTIDE SEQUENCE [LARGE SCALE GENOMIC DNA]</scope>
    <source>
        <strain evidence="10">ATCC 1007 / CBS 513.65 / DSM 816 / NCTC 3887 / NRRL 1</strain>
    </source>
</reference>
<dbReference type="RefSeq" id="XP_001275413.1">
    <property type="nucleotide sequence ID" value="XM_001275412.1"/>
</dbReference>
<accession>A1C6G6</accession>
<feature type="transmembrane region" description="Helical" evidence="7">
    <location>
        <begin position="107"/>
        <end position="124"/>
    </location>
</feature>
<dbReference type="HOGENOM" id="CLU_007946_12_1_1"/>
<feature type="transmembrane region" description="Helical" evidence="7">
    <location>
        <begin position="188"/>
        <end position="210"/>
    </location>
</feature>
<comment type="subcellular location">
    <subcellularLocation>
        <location evidence="1">Membrane</location>
        <topology evidence="1">Multi-pass membrane protein</topology>
    </subcellularLocation>
</comment>
<feature type="transmembrane region" description="Helical" evidence="7">
    <location>
        <begin position="435"/>
        <end position="456"/>
    </location>
</feature>
<organism evidence="9 10">
    <name type="scientific">Aspergillus clavatus (strain ATCC 1007 / CBS 513.65 / DSM 816 / NCTC 3887 / NRRL 1 / QM 1276 / 107)</name>
    <dbReference type="NCBI Taxonomy" id="344612"/>
    <lineage>
        <taxon>Eukaryota</taxon>
        <taxon>Fungi</taxon>
        <taxon>Dikarya</taxon>
        <taxon>Ascomycota</taxon>
        <taxon>Pezizomycotina</taxon>
        <taxon>Eurotiomycetes</taxon>
        <taxon>Eurotiomycetidae</taxon>
        <taxon>Eurotiales</taxon>
        <taxon>Aspergillaceae</taxon>
        <taxon>Aspergillus</taxon>
        <taxon>Aspergillus subgen. Fumigati</taxon>
    </lineage>
</organism>